<name>A0A7C2V3J4_9AQUI</name>
<organism evidence="1">
    <name type="scientific">Hydrogenobacter sp</name>
    <dbReference type="NCBI Taxonomy" id="2152829"/>
    <lineage>
        <taxon>Bacteria</taxon>
        <taxon>Pseudomonadati</taxon>
        <taxon>Aquificota</taxon>
        <taxon>Aquificia</taxon>
        <taxon>Aquificales</taxon>
        <taxon>Aquificaceae</taxon>
        <taxon>Hydrogenobacter</taxon>
    </lineage>
</organism>
<reference evidence="1" key="1">
    <citation type="journal article" date="2020" name="mSystems">
        <title>Genome- and Community-Level Interaction Insights into Carbon Utilization and Element Cycling Functions of Hydrothermarchaeota in Hydrothermal Sediment.</title>
        <authorList>
            <person name="Zhou Z."/>
            <person name="Liu Y."/>
            <person name="Xu W."/>
            <person name="Pan J."/>
            <person name="Luo Z.H."/>
            <person name="Li M."/>
        </authorList>
    </citation>
    <scope>NUCLEOTIDE SEQUENCE [LARGE SCALE GENOMIC DNA]</scope>
    <source>
        <strain evidence="1">SpSt-132</strain>
    </source>
</reference>
<comment type="caution">
    <text evidence="1">The sequence shown here is derived from an EMBL/GenBank/DDBJ whole genome shotgun (WGS) entry which is preliminary data.</text>
</comment>
<dbReference type="AlphaFoldDB" id="A0A7C2V3J4"/>
<sequence>MDKVYSIEERVVLIVKEFTEDLDKKDPFPSHLSEYRFRLKSKLVELINQFTDPQMRNTSFDSALEGIMKSLEEVITQTDFQNKENLHRLIRSLEETNEVLKEFLYGDQIRDKSVLSKVSGKIGEWVENLKMEFKRRHGGLLNFIKSLFGK</sequence>
<protein>
    <submittedName>
        <fullName evidence="1">Uncharacterized protein</fullName>
    </submittedName>
</protein>
<dbReference type="EMBL" id="DSFP01000044">
    <property type="protein sequence ID" value="HEW46080.1"/>
    <property type="molecule type" value="Genomic_DNA"/>
</dbReference>
<gene>
    <name evidence="1" type="ORF">ENO47_05355</name>
</gene>
<proteinExistence type="predicted"/>
<accession>A0A7C2V3J4</accession>
<evidence type="ECO:0000313" key="1">
    <source>
        <dbReference type="EMBL" id="HEW46080.1"/>
    </source>
</evidence>